<dbReference type="PANTHER" id="PTHR43434">
    <property type="entry name" value="PHOSPHOGLYCOLATE PHOSPHATASE"/>
    <property type="match status" value="1"/>
</dbReference>
<proteinExistence type="predicted"/>
<dbReference type="Pfam" id="PF13419">
    <property type="entry name" value="HAD_2"/>
    <property type="match status" value="1"/>
</dbReference>
<name>A0A9D1K9F4_9FIRM</name>
<dbReference type="EMBL" id="DVJS01000204">
    <property type="protein sequence ID" value="HIS97946.1"/>
    <property type="molecule type" value="Genomic_DNA"/>
</dbReference>
<gene>
    <name evidence="1" type="ORF">IAD42_08230</name>
</gene>
<dbReference type="AlphaFoldDB" id="A0A9D1K9F4"/>
<sequence>MARAIIFDMDGTLVDSAEGAWRSLNAAMRLAGLPEIPRAEAGQFMGPPLEVSLHRRGIFGDKYKIVWDEFARDYAEHGIEYTRAVPGMPELLGRLHAHGVRLGIATSKPQAYCERTLRLCGFPDCFEAVVGSLHNGIPEDKAAVLREAVMVGDRAWDVLAARGLGLDCIGVELCGYAGPSELEDAGAAAVARDIAGLEALLMREVS</sequence>
<organism evidence="1 2">
    <name type="scientific">Candidatus Scatomorpha pullistercoris</name>
    <dbReference type="NCBI Taxonomy" id="2840929"/>
    <lineage>
        <taxon>Bacteria</taxon>
        <taxon>Bacillati</taxon>
        <taxon>Bacillota</taxon>
        <taxon>Clostridia</taxon>
        <taxon>Eubacteriales</taxon>
        <taxon>Candidatus Scatomorpha</taxon>
    </lineage>
</organism>
<dbReference type="Gene3D" id="3.40.50.1000">
    <property type="entry name" value="HAD superfamily/HAD-like"/>
    <property type="match status" value="1"/>
</dbReference>
<reference evidence="1" key="1">
    <citation type="submission" date="2020-10" db="EMBL/GenBank/DDBJ databases">
        <authorList>
            <person name="Gilroy R."/>
        </authorList>
    </citation>
    <scope>NUCLEOTIDE SEQUENCE</scope>
    <source>
        <strain evidence="1">ChiHecec3B27-6122</strain>
    </source>
</reference>
<comment type="caution">
    <text evidence="1">The sequence shown here is derived from an EMBL/GenBank/DDBJ whole genome shotgun (WGS) entry which is preliminary data.</text>
</comment>
<dbReference type="Gene3D" id="1.10.150.240">
    <property type="entry name" value="Putative phosphatase, domain 2"/>
    <property type="match status" value="1"/>
</dbReference>
<accession>A0A9D1K9F4</accession>
<dbReference type="InterPro" id="IPR023198">
    <property type="entry name" value="PGP-like_dom2"/>
</dbReference>
<evidence type="ECO:0000313" key="2">
    <source>
        <dbReference type="Proteomes" id="UP000886876"/>
    </source>
</evidence>
<dbReference type="GO" id="GO:0016787">
    <property type="term" value="F:hydrolase activity"/>
    <property type="evidence" value="ECO:0007669"/>
    <property type="project" value="UniProtKB-KW"/>
</dbReference>
<protein>
    <submittedName>
        <fullName evidence="1">HAD hydrolase-like protein</fullName>
    </submittedName>
</protein>
<dbReference type="GO" id="GO:0004713">
    <property type="term" value="F:protein tyrosine kinase activity"/>
    <property type="evidence" value="ECO:0007669"/>
    <property type="project" value="TreeGrafter"/>
</dbReference>
<dbReference type="InterPro" id="IPR036412">
    <property type="entry name" value="HAD-like_sf"/>
</dbReference>
<dbReference type="InterPro" id="IPR050155">
    <property type="entry name" value="HAD-like_hydrolase_sf"/>
</dbReference>
<keyword evidence="1" id="KW-0378">Hydrolase</keyword>
<dbReference type="GO" id="GO:0005829">
    <property type="term" value="C:cytosol"/>
    <property type="evidence" value="ECO:0007669"/>
    <property type="project" value="TreeGrafter"/>
</dbReference>
<evidence type="ECO:0000313" key="1">
    <source>
        <dbReference type="EMBL" id="HIS97946.1"/>
    </source>
</evidence>
<dbReference type="Proteomes" id="UP000886876">
    <property type="component" value="Unassembled WGS sequence"/>
</dbReference>
<dbReference type="SUPFAM" id="SSF56784">
    <property type="entry name" value="HAD-like"/>
    <property type="match status" value="1"/>
</dbReference>
<dbReference type="InterPro" id="IPR041492">
    <property type="entry name" value="HAD_2"/>
</dbReference>
<dbReference type="InterPro" id="IPR023214">
    <property type="entry name" value="HAD_sf"/>
</dbReference>
<reference evidence="1" key="2">
    <citation type="journal article" date="2021" name="PeerJ">
        <title>Extensive microbial diversity within the chicken gut microbiome revealed by metagenomics and culture.</title>
        <authorList>
            <person name="Gilroy R."/>
            <person name="Ravi A."/>
            <person name="Getino M."/>
            <person name="Pursley I."/>
            <person name="Horton D.L."/>
            <person name="Alikhan N.F."/>
            <person name="Baker D."/>
            <person name="Gharbi K."/>
            <person name="Hall N."/>
            <person name="Watson M."/>
            <person name="Adriaenssens E.M."/>
            <person name="Foster-Nyarko E."/>
            <person name="Jarju S."/>
            <person name="Secka A."/>
            <person name="Antonio M."/>
            <person name="Oren A."/>
            <person name="Chaudhuri R.R."/>
            <person name="La Ragione R."/>
            <person name="Hildebrand F."/>
            <person name="Pallen M.J."/>
        </authorList>
    </citation>
    <scope>NUCLEOTIDE SEQUENCE</scope>
    <source>
        <strain evidence="1">ChiHecec3B27-6122</strain>
    </source>
</reference>
<dbReference type="PANTHER" id="PTHR43434:SF20">
    <property type="entry name" value="5'-NUCLEOTIDASE"/>
    <property type="match status" value="1"/>
</dbReference>